<dbReference type="Gene3D" id="3.30.110.170">
    <property type="entry name" value="Protein of unknown function (DUF541), domain 1"/>
    <property type="match status" value="1"/>
</dbReference>
<dbReference type="Proteomes" id="UP000199392">
    <property type="component" value="Unassembled WGS sequence"/>
</dbReference>
<feature type="chain" id="PRO_5011711278" description="SIMPL domain-containing protein" evidence="1">
    <location>
        <begin position="31"/>
        <end position="241"/>
    </location>
</feature>
<dbReference type="AlphaFoldDB" id="A0A1I6TN61"/>
<dbReference type="Pfam" id="PF04402">
    <property type="entry name" value="SIMPL"/>
    <property type="match status" value="1"/>
</dbReference>
<evidence type="ECO:0000313" key="3">
    <source>
        <dbReference type="Proteomes" id="UP000199392"/>
    </source>
</evidence>
<evidence type="ECO:0008006" key="4">
    <source>
        <dbReference type="Google" id="ProtNLM"/>
    </source>
</evidence>
<reference evidence="3" key="1">
    <citation type="submission" date="2016-10" db="EMBL/GenBank/DDBJ databases">
        <authorList>
            <person name="Varghese N."/>
            <person name="Submissions S."/>
        </authorList>
    </citation>
    <scope>NUCLEOTIDE SEQUENCE [LARGE SCALE GENOMIC DNA]</scope>
    <source>
        <strain evidence="3">DSM 26894</strain>
    </source>
</reference>
<organism evidence="2 3">
    <name type="scientific">Alloyangia pacifica</name>
    <dbReference type="NCBI Taxonomy" id="311180"/>
    <lineage>
        <taxon>Bacteria</taxon>
        <taxon>Pseudomonadati</taxon>
        <taxon>Pseudomonadota</taxon>
        <taxon>Alphaproteobacteria</taxon>
        <taxon>Rhodobacterales</taxon>
        <taxon>Roseobacteraceae</taxon>
        <taxon>Alloyangia</taxon>
    </lineage>
</organism>
<dbReference type="Gene3D" id="3.30.70.2970">
    <property type="entry name" value="Protein of unknown function (DUF541), domain 2"/>
    <property type="match status" value="1"/>
</dbReference>
<sequence>MTSIPRRATLMAATCLAMIGPIVAPLAASAQEAPLPRITVTGEGEVATVPDMATISLGITAENAEAGAAMDEASRVAEALLARLDEMGIAARDRQSSDISLRPVWSGGNDGVERGITGFEAGNRLTVRVRDLDRLGEVLGAVLDDGANQLSGLTFGLQEPKPVMQDARRAAVADAMDKAKVLAEAAGVALGPVISIAEAGGGYAPAPMMEMARASAVPVAAGETVISTQVTMVFELGDAAE</sequence>
<name>A0A1I6TN61_9RHOB</name>
<proteinExistence type="predicted"/>
<dbReference type="STRING" id="311180.SAMN04488050_106210"/>
<dbReference type="PANTHER" id="PTHR34387:SF1">
    <property type="entry name" value="PERIPLASMIC IMMUNOGENIC PROTEIN"/>
    <property type="match status" value="1"/>
</dbReference>
<dbReference type="InterPro" id="IPR052022">
    <property type="entry name" value="26kDa_periplasmic_antigen"/>
</dbReference>
<feature type="signal peptide" evidence="1">
    <location>
        <begin position="1"/>
        <end position="30"/>
    </location>
</feature>
<protein>
    <recommendedName>
        <fullName evidence="4">SIMPL domain-containing protein</fullName>
    </recommendedName>
</protein>
<dbReference type="GO" id="GO:0006974">
    <property type="term" value="P:DNA damage response"/>
    <property type="evidence" value="ECO:0007669"/>
    <property type="project" value="TreeGrafter"/>
</dbReference>
<keyword evidence="1" id="KW-0732">Signal</keyword>
<evidence type="ECO:0000256" key="1">
    <source>
        <dbReference type="SAM" id="SignalP"/>
    </source>
</evidence>
<keyword evidence="3" id="KW-1185">Reference proteome</keyword>
<dbReference type="PANTHER" id="PTHR34387">
    <property type="entry name" value="SLR1258 PROTEIN"/>
    <property type="match status" value="1"/>
</dbReference>
<dbReference type="EMBL" id="FOZW01000006">
    <property type="protein sequence ID" value="SFS90615.1"/>
    <property type="molecule type" value="Genomic_DNA"/>
</dbReference>
<accession>A0A1I6TN61</accession>
<dbReference type="RefSeq" id="WP_245696076.1">
    <property type="nucleotide sequence ID" value="NZ_FNCL01000006.1"/>
</dbReference>
<gene>
    <name evidence="2" type="ORF">SAMN04488050_106210</name>
</gene>
<dbReference type="InterPro" id="IPR007497">
    <property type="entry name" value="SIMPL/DUF541"/>
</dbReference>
<evidence type="ECO:0000313" key="2">
    <source>
        <dbReference type="EMBL" id="SFS90615.1"/>
    </source>
</evidence>